<proteinExistence type="predicted"/>
<keyword evidence="3" id="KW-1185">Reference proteome</keyword>
<evidence type="ECO:0000313" key="2">
    <source>
        <dbReference type="EMBL" id="MDQ0174428.1"/>
    </source>
</evidence>
<organism evidence="2 3">
    <name type="scientific">Bacillus chungangensis</name>
    <dbReference type="NCBI Taxonomy" id="587633"/>
    <lineage>
        <taxon>Bacteria</taxon>
        <taxon>Bacillati</taxon>
        <taxon>Bacillota</taxon>
        <taxon>Bacilli</taxon>
        <taxon>Bacillales</taxon>
        <taxon>Bacillaceae</taxon>
        <taxon>Bacillus</taxon>
    </lineage>
</organism>
<dbReference type="EMBL" id="JAUSTT010000001">
    <property type="protein sequence ID" value="MDQ0174428.1"/>
    <property type="molecule type" value="Genomic_DNA"/>
</dbReference>
<evidence type="ECO:0000313" key="3">
    <source>
        <dbReference type="Proteomes" id="UP001223586"/>
    </source>
</evidence>
<protein>
    <submittedName>
        <fullName evidence="2">Uncharacterized protein</fullName>
    </submittedName>
</protein>
<comment type="caution">
    <text evidence="2">The sequence shown here is derived from an EMBL/GenBank/DDBJ whole genome shotgun (WGS) entry which is preliminary data.</text>
</comment>
<evidence type="ECO:0000256" key="1">
    <source>
        <dbReference type="SAM" id="MobiDB-lite"/>
    </source>
</evidence>
<name>A0ABT9WMB9_9BACI</name>
<gene>
    <name evidence="2" type="ORF">J2S08_000259</name>
</gene>
<sequence>MKSRRERRQEARKNGAKFVPQYNGKKPKTYKEAFGVGYERFDGKYVKVTEVI</sequence>
<feature type="region of interest" description="Disordered" evidence="1">
    <location>
        <begin position="1"/>
        <end position="24"/>
    </location>
</feature>
<accession>A0ABT9WMB9</accession>
<dbReference type="Proteomes" id="UP001223586">
    <property type="component" value="Unassembled WGS sequence"/>
</dbReference>
<dbReference type="RefSeq" id="WP_307225880.1">
    <property type="nucleotide sequence ID" value="NZ_JAUSTT010000001.1"/>
</dbReference>
<reference evidence="2 3" key="1">
    <citation type="submission" date="2023-07" db="EMBL/GenBank/DDBJ databases">
        <title>Genomic Encyclopedia of Type Strains, Phase IV (KMG-IV): sequencing the most valuable type-strain genomes for metagenomic binning, comparative biology and taxonomic classification.</title>
        <authorList>
            <person name="Goeker M."/>
        </authorList>
    </citation>
    <scope>NUCLEOTIDE SEQUENCE [LARGE SCALE GENOMIC DNA]</scope>
    <source>
        <strain evidence="2 3">DSM 23837</strain>
    </source>
</reference>